<proteinExistence type="predicted"/>
<protein>
    <submittedName>
        <fullName evidence="2">Uncharacterized protein</fullName>
    </submittedName>
</protein>
<feature type="compositionally biased region" description="Low complexity" evidence="1">
    <location>
        <begin position="30"/>
        <end position="47"/>
    </location>
</feature>
<evidence type="ECO:0000313" key="2">
    <source>
        <dbReference type="EMBL" id="CAH2048237.1"/>
    </source>
</evidence>
<gene>
    <name evidence="2" type="ORF">IPOD504_LOCUS5972</name>
</gene>
<organism evidence="2 3">
    <name type="scientific">Iphiclides podalirius</name>
    <name type="common">scarce swallowtail</name>
    <dbReference type="NCBI Taxonomy" id="110791"/>
    <lineage>
        <taxon>Eukaryota</taxon>
        <taxon>Metazoa</taxon>
        <taxon>Ecdysozoa</taxon>
        <taxon>Arthropoda</taxon>
        <taxon>Hexapoda</taxon>
        <taxon>Insecta</taxon>
        <taxon>Pterygota</taxon>
        <taxon>Neoptera</taxon>
        <taxon>Endopterygota</taxon>
        <taxon>Lepidoptera</taxon>
        <taxon>Glossata</taxon>
        <taxon>Ditrysia</taxon>
        <taxon>Papilionoidea</taxon>
        <taxon>Papilionidae</taxon>
        <taxon>Papilioninae</taxon>
        <taxon>Iphiclides</taxon>
    </lineage>
</organism>
<feature type="compositionally biased region" description="Polar residues" evidence="1">
    <location>
        <begin position="1"/>
        <end position="10"/>
    </location>
</feature>
<name>A0ABN8I3D9_9NEOP</name>
<keyword evidence="3" id="KW-1185">Reference proteome</keyword>
<accession>A0ABN8I3D9</accession>
<dbReference type="Proteomes" id="UP000837857">
    <property type="component" value="Chromosome 18"/>
</dbReference>
<sequence>MGPANVSPSLFQPKGLQQPVELDDGDGDGRLTAGGARAAARAPAVTGASGGGARAGGELPPAIDKLRAIDNPTF</sequence>
<evidence type="ECO:0000256" key="1">
    <source>
        <dbReference type="SAM" id="MobiDB-lite"/>
    </source>
</evidence>
<feature type="non-terminal residue" evidence="2">
    <location>
        <position position="74"/>
    </location>
</feature>
<feature type="region of interest" description="Disordered" evidence="1">
    <location>
        <begin position="1"/>
        <end position="59"/>
    </location>
</feature>
<reference evidence="2" key="1">
    <citation type="submission" date="2022-03" db="EMBL/GenBank/DDBJ databases">
        <authorList>
            <person name="Martin H S."/>
        </authorList>
    </citation>
    <scope>NUCLEOTIDE SEQUENCE</scope>
</reference>
<evidence type="ECO:0000313" key="3">
    <source>
        <dbReference type="Proteomes" id="UP000837857"/>
    </source>
</evidence>
<dbReference type="EMBL" id="OW152830">
    <property type="protein sequence ID" value="CAH2048237.1"/>
    <property type="molecule type" value="Genomic_DNA"/>
</dbReference>